<evidence type="ECO:0000256" key="1">
    <source>
        <dbReference type="ARBA" id="ARBA00023242"/>
    </source>
</evidence>
<dbReference type="GO" id="GO:0006351">
    <property type="term" value="P:DNA-templated transcription"/>
    <property type="evidence" value="ECO:0007669"/>
    <property type="project" value="InterPro"/>
</dbReference>
<organism evidence="3 4">
    <name type="scientific">Penicillium argentinense</name>
    <dbReference type="NCBI Taxonomy" id="1131581"/>
    <lineage>
        <taxon>Eukaryota</taxon>
        <taxon>Fungi</taxon>
        <taxon>Dikarya</taxon>
        <taxon>Ascomycota</taxon>
        <taxon>Pezizomycotina</taxon>
        <taxon>Eurotiomycetes</taxon>
        <taxon>Eurotiomycetidae</taxon>
        <taxon>Eurotiales</taxon>
        <taxon>Aspergillaceae</taxon>
        <taxon>Penicillium</taxon>
    </lineage>
</organism>
<protein>
    <recommendedName>
        <fullName evidence="2">Xylanolytic transcriptional activator regulatory domain-containing protein</fullName>
    </recommendedName>
</protein>
<reference evidence="3" key="1">
    <citation type="submission" date="2022-11" db="EMBL/GenBank/DDBJ databases">
        <authorList>
            <person name="Petersen C."/>
        </authorList>
    </citation>
    <scope>NUCLEOTIDE SEQUENCE</scope>
    <source>
        <strain evidence="3">IBT 30761</strain>
    </source>
</reference>
<dbReference type="Proteomes" id="UP001149074">
    <property type="component" value="Unassembled WGS sequence"/>
</dbReference>
<sequence>MLVARLFLDAYERRTTTPAILRSMFDKARLLYVLGWETDQLTSLQSLLLMSYYPRQVDEPKGQIYLISQAISLAYALGLHRDPVSISSSPRAISLRKHLWWSIYIRERILTLDHGSPWIIDDRDHDVPMLSLDDFTEFPLSPSHKQTRWSSPQDEATKQRQQAQILIEKAKLTVILGRLIPISTGPITSDAPFIKNGWPRAQRCAKGVEGLDKISRDLDRWVADMPLELTCMRDSHTQAKENGGKTVLQNYATVLLLYYVARNQLAALHWLQVASPSGDAPENATKSLWSATRPIISQFESLQENQMLSFVQLSGPSIIRPLLLCVLLNHHTPFWLNPFLDTEHIPLLFSKIGDNDSYFARGASYLQFGTDQSPNSAPTDTPITACTQPQTGSMAHNVFDDILDNFPTDLEELPVGIALSDLLIDSMQGSEKATCEYLQ</sequence>
<dbReference type="PANTHER" id="PTHR47425:SF3">
    <property type="entry name" value="ZN(II)2CYS6 TRANSCRIPTION FACTOR (EUROFUNG)"/>
    <property type="match status" value="1"/>
</dbReference>
<dbReference type="Pfam" id="PF04082">
    <property type="entry name" value="Fungal_trans"/>
    <property type="match status" value="1"/>
</dbReference>
<feature type="domain" description="Xylanolytic transcriptional activator regulatory" evidence="2">
    <location>
        <begin position="63"/>
        <end position="135"/>
    </location>
</feature>
<dbReference type="AlphaFoldDB" id="A0A9W9G6F3"/>
<dbReference type="GO" id="GO:0008270">
    <property type="term" value="F:zinc ion binding"/>
    <property type="evidence" value="ECO:0007669"/>
    <property type="project" value="InterPro"/>
</dbReference>
<evidence type="ECO:0000313" key="4">
    <source>
        <dbReference type="Proteomes" id="UP001149074"/>
    </source>
</evidence>
<dbReference type="InterPro" id="IPR052761">
    <property type="entry name" value="Fungal_Detox/Toxin_TFs"/>
</dbReference>
<keyword evidence="1" id="KW-0539">Nucleus</keyword>
<dbReference type="EMBL" id="JAPQKI010000001">
    <property type="protein sequence ID" value="KAJ5112207.1"/>
    <property type="molecule type" value="Genomic_DNA"/>
</dbReference>
<dbReference type="InterPro" id="IPR007219">
    <property type="entry name" value="XnlR_reg_dom"/>
</dbReference>
<name>A0A9W9G6F3_9EURO</name>
<dbReference type="CDD" id="cd12148">
    <property type="entry name" value="fungal_TF_MHR"/>
    <property type="match status" value="1"/>
</dbReference>
<dbReference type="OrthoDB" id="5121955at2759"/>
<evidence type="ECO:0000313" key="3">
    <source>
        <dbReference type="EMBL" id="KAJ5112207.1"/>
    </source>
</evidence>
<comment type="caution">
    <text evidence="3">The sequence shown here is derived from an EMBL/GenBank/DDBJ whole genome shotgun (WGS) entry which is preliminary data.</text>
</comment>
<reference evidence="3" key="2">
    <citation type="journal article" date="2023" name="IMA Fungus">
        <title>Comparative genomic study of the Penicillium genus elucidates a diverse pangenome and 15 lateral gene transfer events.</title>
        <authorList>
            <person name="Petersen C."/>
            <person name="Sorensen T."/>
            <person name="Nielsen M.R."/>
            <person name="Sondergaard T.E."/>
            <person name="Sorensen J.L."/>
            <person name="Fitzpatrick D.A."/>
            <person name="Frisvad J.C."/>
            <person name="Nielsen K.L."/>
        </authorList>
    </citation>
    <scope>NUCLEOTIDE SEQUENCE</scope>
    <source>
        <strain evidence="3">IBT 30761</strain>
    </source>
</reference>
<dbReference type="SMART" id="SM00906">
    <property type="entry name" value="Fungal_trans"/>
    <property type="match status" value="1"/>
</dbReference>
<dbReference type="PANTHER" id="PTHR47425">
    <property type="entry name" value="FARB-RELATED"/>
    <property type="match status" value="1"/>
</dbReference>
<proteinExistence type="predicted"/>
<dbReference type="RefSeq" id="XP_056479980.1">
    <property type="nucleotide sequence ID" value="XM_056612756.1"/>
</dbReference>
<dbReference type="GO" id="GO:0003677">
    <property type="term" value="F:DNA binding"/>
    <property type="evidence" value="ECO:0007669"/>
    <property type="project" value="InterPro"/>
</dbReference>
<dbReference type="GeneID" id="81351735"/>
<evidence type="ECO:0000259" key="2">
    <source>
        <dbReference type="SMART" id="SM00906"/>
    </source>
</evidence>
<accession>A0A9W9G6F3</accession>
<keyword evidence="4" id="KW-1185">Reference proteome</keyword>
<gene>
    <name evidence="3" type="ORF">N7532_000252</name>
</gene>